<dbReference type="AlphaFoldDB" id="A0A5B7FIE4"/>
<reference evidence="2 3" key="1">
    <citation type="submission" date="2019-05" db="EMBL/GenBank/DDBJ databases">
        <title>Another draft genome of Portunus trituberculatus and its Hox gene families provides insights of decapod evolution.</title>
        <authorList>
            <person name="Jeong J.-H."/>
            <person name="Song I."/>
            <person name="Kim S."/>
            <person name="Choi T."/>
            <person name="Kim D."/>
            <person name="Ryu S."/>
            <person name="Kim W."/>
        </authorList>
    </citation>
    <scope>NUCLEOTIDE SEQUENCE [LARGE SCALE GENOMIC DNA]</scope>
    <source>
        <tissue evidence="2">Muscle</tissue>
    </source>
</reference>
<sequence>MSLSNGASQMFLFVIAFSFLLPNLTTILTGMRTCCVESLSLTVTVCGTLFTVSKSTVIPKGIPISSVRAYRRPMDPVESSIFTDKFISVNASAGSKKCWC</sequence>
<name>A0A5B7FIE4_PORTR</name>
<dbReference type="Proteomes" id="UP000324222">
    <property type="component" value="Unassembled WGS sequence"/>
</dbReference>
<accession>A0A5B7FIE4</accession>
<evidence type="ECO:0000313" key="2">
    <source>
        <dbReference type="EMBL" id="MPC44929.1"/>
    </source>
</evidence>
<organism evidence="2 3">
    <name type="scientific">Portunus trituberculatus</name>
    <name type="common">Swimming crab</name>
    <name type="synonym">Neptunus trituberculatus</name>
    <dbReference type="NCBI Taxonomy" id="210409"/>
    <lineage>
        <taxon>Eukaryota</taxon>
        <taxon>Metazoa</taxon>
        <taxon>Ecdysozoa</taxon>
        <taxon>Arthropoda</taxon>
        <taxon>Crustacea</taxon>
        <taxon>Multicrustacea</taxon>
        <taxon>Malacostraca</taxon>
        <taxon>Eumalacostraca</taxon>
        <taxon>Eucarida</taxon>
        <taxon>Decapoda</taxon>
        <taxon>Pleocyemata</taxon>
        <taxon>Brachyura</taxon>
        <taxon>Eubrachyura</taxon>
        <taxon>Portunoidea</taxon>
        <taxon>Portunidae</taxon>
        <taxon>Portuninae</taxon>
        <taxon>Portunus</taxon>
    </lineage>
</organism>
<feature type="chain" id="PRO_5022695630" description="Secreted protein" evidence="1">
    <location>
        <begin position="27"/>
        <end position="100"/>
    </location>
</feature>
<evidence type="ECO:0000313" key="3">
    <source>
        <dbReference type="Proteomes" id="UP000324222"/>
    </source>
</evidence>
<evidence type="ECO:0000256" key="1">
    <source>
        <dbReference type="SAM" id="SignalP"/>
    </source>
</evidence>
<dbReference type="EMBL" id="VSRR010006497">
    <property type="protein sequence ID" value="MPC44929.1"/>
    <property type="molecule type" value="Genomic_DNA"/>
</dbReference>
<protein>
    <recommendedName>
        <fullName evidence="4">Secreted protein</fullName>
    </recommendedName>
</protein>
<gene>
    <name evidence="2" type="ORF">E2C01_038611</name>
</gene>
<keyword evidence="3" id="KW-1185">Reference proteome</keyword>
<keyword evidence="1" id="KW-0732">Signal</keyword>
<proteinExistence type="predicted"/>
<comment type="caution">
    <text evidence="2">The sequence shown here is derived from an EMBL/GenBank/DDBJ whole genome shotgun (WGS) entry which is preliminary data.</text>
</comment>
<evidence type="ECO:0008006" key="4">
    <source>
        <dbReference type="Google" id="ProtNLM"/>
    </source>
</evidence>
<feature type="signal peptide" evidence="1">
    <location>
        <begin position="1"/>
        <end position="26"/>
    </location>
</feature>